<dbReference type="Gene3D" id="3.30.70.3290">
    <property type="match status" value="1"/>
</dbReference>
<dbReference type="Pfam" id="PF16197">
    <property type="entry name" value="KAsynt_C_assoc"/>
    <property type="match status" value="1"/>
</dbReference>
<dbReference type="InterPro" id="IPR020841">
    <property type="entry name" value="PKS_Beta-ketoAc_synthase_dom"/>
</dbReference>
<evidence type="ECO:0000256" key="1">
    <source>
        <dbReference type="ARBA" id="ARBA00022450"/>
    </source>
</evidence>
<dbReference type="Pfam" id="PF00109">
    <property type="entry name" value="ketoacyl-synt"/>
    <property type="match status" value="1"/>
</dbReference>
<proteinExistence type="predicted"/>
<dbReference type="SMART" id="SM00826">
    <property type="entry name" value="PKS_DH"/>
    <property type="match status" value="1"/>
</dbReference>
<dbReference type="CDD" id="cd05195">
    <property type="entry name" value="enoyl_red"/>
    <property type="match status" value="1"/>
</dbReference>
<dbReference type="Pfam" id="PF08240">
    <property type="entry name" value="ADH_N"/>
    <property type="match status" value="1"/>
</dbReference>
<dbReference type="Pfam" id="PF23297">
    <property type="entry name" value="ACP_SdgA_C"/>
    <property type="match status" value="1"/>
</dbReference>
<keyword evidence="2" id="KW-0597">Phosphoprotein</keyword>
<dbReference type="Pfam" id="PF08659">
    <property type="entry name" value="KR"/>
    <property type="match status" value="1"/>
</dbReference>
<dbReference type="InterPro" id="IPR016036">
    <property type="entry name" value="Malonyl_transacylase_ACP-bd"/>
</dbReference>
<evidence type="ECO:0000313" key="11">
    <source>
        <dbReference type="Proteomes" id="UP000664169"/>
    </source>
</evidence>
<evidence type="ECO:0000256" key="4">
    <source>
        <dbReference type="ARBA" id="ARBA00023268"/>
    </source>
</evidence>
<dbReference type="InterPro" id="IPR057326">
    <property type="entry name" value="KR_dom"/>
</dbReference>
<evidence type="ECO:0000256" key="2">
    <source>
        <dbReference type="ARBA" id="ARBA00022553"/>
    </source>
</evidence>
<dbReference type="Pfam" id="PF21089">
    <property type="entry name" value="PKS_DH_N"/>
    <property type="match status" value="1"/>
</dbReference>
<evidence type="ECO:0000313" key="10">
    <source>
        <dbReference type="EMBL" id="CAF9910285.1"/>
    </source>
</evidence>
<dbReference type="Gene3D" id="3.10.129.110">
    <property type="entry name" value="Polyketide synthase dehydratase"/>
    <property type="match status" value="1"/>
</dbReference>
<feature type="active site" description="Proton acceptor; for dehydratase activity" evidence="5">
    <location>
        <position position="951"/>
    </location>
</feature>
<dbReference type="InterPro" id="IPR036736">
    <property type="entry name" value="ACP-like_sf"/>
</dbReference>
<dbReference type="SUPFAM" id="SSF55048">
    <property type="entry name" value="Probable ACP-binding domain of malonyl-CoA ACP transacylase"/>
    <property type="match status" value="1"/>
</dbReference>
<dbReference type="Pfam" id="PF13602">
    <property type="entry name" value="ADH_zinc_N_2"/>
    <property type="match status" value="1"/>
</dbReference>
<dbReference type="GO" id="GO:0031177">
    <property type="term" value="F:phosphopantetheine binding"/>
    <property type="evidence" value="ECO:0007669"/>
    <property type="project" value="InterPro"/>
</dbReference>
<dbReference type="Pfam" id="PF14765">
    <property type="entry name" value="PS-DH"/>
    <property type="match status" value="1"/>
</dbReference>
<dbReference type="PROSITE" id="PS52019">
    <property type="entry name" value="PKS_MFAS_DH"/>
    <property type="match status" value="1"/>
</dbReference>
<feature type="domain" description="PKS/mFAS DH" evidence="9">
    <location>
        <begin position="919"/>
        <end position="1240"/>
    </location>
</feature>
<dbReference type="PANTHER" id="PTHR43775">
    <property type="entry name" value="FATTY ACID SYNTHASE"/>
    <property type="match status" value="1"/>
</dbReference>
<dbReference type="GO" id="GO:0006633">
    <property type="term" value="P:fatty acid biosynthetic process"/>
    <property type="evidence" value="ECO:0007669"/>
    <property type="project" value="InterPro"/>
</dbReference>
<dbReference type="InterPro" id="IPR050091">
    <property type="entry name" value="PKS_NRPS_Biosynth_Enz"/>
</dbReference>
<gene>
    <name evidence="10" type="ORF">GOMPHAMPRED_007032</name>
</gene>
<dbReference type="PROSITE" id="PS00606">
    <property type="entry name" value="KS3_1"/>
    <property type="match status" value="1"/>
</dbReference>
<dbReference type="InterPro" id="IPR032821">
    <property type="entry name" value="PKS_assoc"/>
</dbReference>
<dbReference type="Pfam" id="PF23114">
    <property type="entry name" value="NAD-bd_HRPKS_sdrA"/>
    <property type="match status" value="1"/>
</dbReference>
<dbReference type="InterPro" id="IPR042104">
    <property type="entry name" value="PKS_dehydratase_sf"/>
</dbReference>
<dbReference type="SUPFAM" id="SSF53901">
    <property type="entry name" value="Thiolase-like"/>
    <property type="match status" value="1"/>
</dbReference>
<dbReference type="SUPFAM" id="SSF50129">
    <property type="entry name" value="GroES-like"/>
    <property type="match status" value="1"/>
</dbReference>
<evidence type="ECO:0000256" key="3">
    <source>
        <dbReference type="ARBA" id="ARBA00022679"/>
    </source>
</evidence>
<feature type="active site" description="Proton donor; for dehydratase activity" evidence="5">
    <location>
        <position position="1148"/>
    </location>
</feature>
<dbReference type="GO" id="GO:1901336">
    <property type="term" value="P:lactone biosynthetic process"/>
    <property type="evidence" value="ECO:0007669"/>
    <property type="project" value="UniProtKB-ARBA"/>
</dbReference>
<keyword evidence="3" id="KW-0808">Transferase</keyword>
<evidence type="ECO:0000259" key="9">
    <source>
        <dbReference type="PROSITE" id="PS52019"/>
    </source>
</evidence>
<feature type="domain" description="Carrier" evidence="7">
    <location>
        <begin position="2132"/>
        <end position="2209"/>
    </location>
</feature>
<evidence type="ECO:0000256" key="6">
    <source>
        <dbReference type="SAM" id="MobiDB-lite"/>
    </source>
</evidence>
<dbReference type="Gene3D" id="1.10.1200.10">
    <property type="entry name" value="ACP-like"/>
    <property type="match status" value="1"/>
</dbReference>
<dbReference type="InterPro" id="IPR016035">
    <property type="entry name" value="Acyl_Trfase/lysoPLipase"/>
</dbReference>
<dbReference type="Pfam" id="PF00698">
    <property type="entry name" value="Acyl_transf_1"/>
    <property type="match status" value="1"/>
</dbReference>
<dbReference type="SMART" id="SM00829">
    <property type="entry name" value="PKS_ER"/>
    <property type="match status" value="1"/>
</dbReference>
<dbReference type="InterPro" id="IPR020807">
    <property type="entry name" value="PKS_DH"/>
</dbReference>
<evidence type="ECO:0000259" key="8">
    <source>
        <dbReference type="PROSITE" id="PS52004"/>
    </source>
</evidence>
<dbReference type="Gene3D" id="3.40.366.10">
    <property type="entry name" value="Malonyl-Coenzyme A Acyl Carrier Protein, domain 2"/>
    <property type="match status" value="1"/>
</dbReference>
<accession>A0A8H3I7H9</accession>
<dbReference type="InterPro" id="IPR006162">
    <property type="entry name" value="Ppantetheine_attach_site"/>
</dbReference>
<dbReference type="GO" id="GO:0004312">
    <property type="term" value="F:fatty acid synthase activity"/>
    <property type="evidence" value="ECO:0007669"/>
    <property type="project" value="TreeGrafter"/>
</dbReference>
<dbReference type="PANTHER" id="PTHR43775:SF13">
    <property type="entry name" value="POLYKETIDE SYNTHASE 1"/>
    <property type="match status" value="1"/>
</dbReference>
<name>A0A8H3I7H9_9LECA</name>
<keyword evidence="11" id="KW-1185">Reference proteome</keyword>
<dbReference type="SMART" id="SM00825">
    <property type="entry name" value="PKS_KS"/>
    <property type="match status" value="1"/>
</dbReference>
<dbReference type="Gene3D" id="3.40.47.10">
    <property type="match status" value="1"/>
</dbReference>
<dbReference type="Gene3D" id="3.40.50.720">
    <property type="entry name" value="NAD(P)-binding Rossmann-like Domain"/>
    <property type="match status" value="1"/>
</dbReference>
<dbReference type="CDD" id="cd00833">
    <property type="entry name" value="PKS"/>
    <property type="match status" value="1"/>
</dbReference>
<feature type="domain" description="Ketosynthase family 3 (KS3)" evidence="8">
    <location>
        <begin position="4"/>
        <end position="429"/>
    </location>
</feature>
<feature type="region of interest" description="Disordered" evidence="6">
    <location>
        <begin position="1261"/>
        <end position="1288"/>
    </location>
</feature>
<dbReference type="GO" id="GO:0004315">
    <property type="term" value="F:3-oxoacyl-[acyl-carrier-protein] synthase activity"/>
    <property type="evidence" value="ECO:0007669"/>
    <property type="project" value="InterPro"/>
</dbReference>
<dbReference type="InterPro" id="IPR049900">
    <property type="entry name" value="PKS_mFAS_DH"/>
</dbReference>
<dbReference type="InterPro" id="IPR020843">
    <property type="entry name" value="ER"/>
</dbReference>
<evidence type="ECO:0008006" key="12">
    <source>
        <dbReference type="Google" id="ProtNLM"/>
    </source>
</evidence>
<dbReference type="InterPro" id="IPR001227">
    <property type="entry name" value="Ac_transferase_dom_sf"/>
</dbReference>
<dbReference type="SUPFAM" id="SSF51735">
    <property type="entry name" value="NAD(P)-binding Rossmann-fold domains"/>
    <property type="match status" value="2"/>
</dbReference>
<dbReference type="GO" id="GO:0016491">
    <property type="term" value="F:oxidoreductase activity"/>
    <property type="evidence" value="ECO:0007669"/>
    <property type="project" value="InterPro"/>
</dbReference>
<feature type="compositionally biased region" description="Polar residues" evidence="6">
    <location>
        <begin position="1278"/>
        <end position="1288"/>
    </location>
</feature>
<dbReference type="FunFam" id="3.40.50.720:FF:000209">
    <property type="entry name" value="Polyketide synthase Pks12"/>
    <property type="match status" value="1"/>
</dbReference>
<comment type="caution">
    <text evidence="10">The sequence shown here is derived from an EMBL/GenBank/DDBJ whole genome shotgun (WGS) entry which is preliminary data.</text>
</comment>
<dbReference type="Gene3D" id="3.90.180.10">
    <property type="entry name" value="Medium-chain alcohol dehydrogenases, catalytic domain"/>
    <property type="match status" value="1"/>
</dbReference>
<dbReference type="SUPFAM" id="SSF47336">
    <property type="entry name" value="ACP-like"/>
    <property type="match status" value="1"/>
</dbReference>
<dbReference type="EMBL" id="CAJPDQ010000005">
    <property type="protein sequence ID" value="CAF9910285.1"/>
    <property type="molecule type" value="Genomic_DNA"/>
</dbReference>
<dbReference type="InterPro" id="IPR014030">
    <property type="entry name" value="Ketoacyl_synth_N"/>
</dbReference>
<dbReference type="InterPro" id="IPR009081">
    <property type="entry name" value="PP-bd_ACP"/>
</dbReference>
<dbReference type="PROSITE" id="PS52004">
    <property type="entry name" value="KS3_2"/>
    <property type="match status" value="1"/>
</dbReference>
<dbReference type="SMART" id="SM00827">
    <property type="entry name" value="PKS_AT"/>
    <property type="match status" value="1"/>
</dbReference>
<dbReference type="InterPro" id="IPR020806">
    <property type="entry name" value="PKS_PP-bd"/>
</dbReference>
<dbReference type="PROSITE" id="PS00012">
    <property type="entry name" value="PHOSPHOPANTETHEINE"/>
    <property type="match status" value="1"/>
</dbReference>
<dbReference type="PROSITE" id="PS50075">
    <property type="entry name" value="CARRIER"/>
    <property type="match status" value="1"/>
</dbReference>
<dbReference type="InterPro" id="IPR014031">
    <property type="entry name" value="Ketoacyl_synth_C"/>
</dbReference>
<dbReference type="InterPro" id="IPR013154">
    <property type="entry name" value="ADH-like_N"/>
</dbReference>
<feature type="region of interest" description="N-terminal hotdog fold" evidence="5">
    <location>
        <begin position="919"/>
        <end position="1054"/>
    </location>
</feature>
<keyword evidence="1" id="KW-0596">Phosphopantetheine</keyword>
<dbReference type="InterPro" id="IPR018201">
    <property type="entry name" value="Ketoacyl_synth_AS"/>
</dbReference>
<reference evidence="10" key="1">
    <citation type="submission" date="2021-03" db="EMBL/GenBank/DDBJ databases">
        <authorList>
            <person name="Tagirdzhanova G."/>
        </authorList>
    </citation>
    <scope>NUCLEOTIDE SEQUENCE</scope>
</reference>
<dbReference type="InterPro" id="IPR013968">
    <property type="entry name" value="PKS_KR"/>
</dbReference>
<dbReference type="Pfam" id="PF02801">
    <property type="entry name" value="Ketoacyl-synt_C"/>
    <property type="match status" value="1"/>
</dbReference>
<dbReference type="InterPro" id="IPR016039">
    <property type="entry name" value="Thiolase-like"/>
</dbReference>
<dbReference type="InterPro" id="IPR011032">
    <property type="entry name" value="GroES-like_sf"/>
</dbReference>
<keyword evidence="4" id="KW-0511">Multifunctional enzyme</keyword>
<evidence type="ECO:0000256" key="5">
    <source>
        <dbReference type="PROSITE-ProRule" id="PRU01363"/>
    </source>
</evidence>
<evidence type="ECO:0000259" key="7">
    <source>
        <dbReference type="PROSITE" id="PS50075"/>
    </source>
</evidence>
<dbReference type="SMART" id="SM00822">
    <property type="entry name" value="PKS_KR"/>
    <property type="match status" value="1"/>
</dbReference>
<dbReference type="SMART" id="SM00823">
    <property type="entry name" value="PKS_PP"/>
    <property type="match status" value="1"/>
</dbReference>
<dbReference type="Proteomes" id="UP000664169">
    <property type="component" value="Unassembled WGS sequence"/>
</dbReference>
<dbReference type="InterPro" id="IPR049552">
    <property type="entry name" value="PKS_DH_N"/>
</dbReference>
<dbReference type="InterPro" id="IPR056501">
    <property type="entry name" value="NAD-bd_HRPKS_sdrA"/>
</dbReference>
<dbReference type="InterPro" id="IPR014043">
    <property type="entry name" value="Acyl_transferase_dom"/>
</dbReference>
<organism evidence="10 11">
    <name type="scientific">Gomphillus americanus</name>
    <dbReference type="NCBI Taxonomy" id="1940652"/>
    <lineage>
        <taxon>Eukaryota</taxon>
        <taxon>Fungi</taxon>
        <taxon>Dikarya</taxon>
        <taxon>Ascomycota</taxon>
        <taxon>Pezizomycotina</taxon>
        <taxon>Lecanoromycetes</taxon>
        <taxon>OSLEUM clade</taxon>
        <taxon>Ostropomycetidae</taxon>
        <taxon>Ostropales</taxon>
        <taxon>Graphidaceae</taxon>
        <taxon>Gomphilloideae</taxon>
        <taxon>Gomphillus</taxon>
    </lineage>
</organism>
<feature type="region of interest" description="C-terminal hotdog fold" evidence="5">
    <location>
        <begin position="1083"/>
        <end position="1240"/>
    </location>
</feature>
<feature type="compositionally biased region" description="Low complexity" evidence="6">
    <location>
        <begin position="1264"/>
        <end position="1277"/>
    </location>
</feature>
<dbReference type="InterPro" id="IPR049551">
    <property type="entry name" value="PKS_DH_C"/>
</dbReference>
<sequence>MGDSVDIAIIGYACRLPGNVSTPEALWELCTRRRSGWSPMPKERFSFDAFYHPNPTKSGTFNPQGGYFLTDDLSQFDAGFFNITAAEATSMDPQQRLLLECTYEALENAGIPKEEIAGRKVGVFIGGNASDYDLRNSKDMETLPMHQITGCHMAMQSNRISYLFDLKGPSLTVDTACSSSLVALHHAVQSLTAGEASEAIVGGCRLNLIPDGFMSMSMSQLLNDTGKTFAFDERADSGFARGEGVGVVLLKRLDEAIRDNDPIRAVICGTGVNQDGRTQGITNPNGDAQRDLIRQVYADARLDIGLAAYAEMHGTGTKVGDPIEADAVHQALSAHRLPNDPLYIGSVKANVGHLENASGIISLIKASMMLEKGLMLPNTNFRKTNPNIPKDEWNLEVLTSTKPWPRGKKYVSVSNYGFGGTNAHAVLARAPTRDAQAVIAVRPGDVPDPVFQLFVISANDTKALQSRVKDIGTYIEVRPEVFEQFLPSNLAYTLGSKRSLLPYRLAISVSSLDELSNKLAQVSINTSKVLRPPLLGYVFTGQGAQWAGMGMDLFYQYPVFASAVMRADKYLHSIGAKFSLLGELEKTAKDSLINSPHISQPACTALQIGLVDLLKSWKISPDSVVGHSSGEIGAAYAAGVYDADAAMALAYYRGAMTSKLKDLCPKTRGGMITIGVSAEVAEQYLARVQNSYLTIACINSPSSVTISGDETAVVELKKLLDDDIVFNRLLKINVAYHSEHMAPLAKPYLASIAEYQPASRLTARFFSTVYGREVTDTSELGPQYWVKNLISTVMLPDAVSSMCSAGSKPDLLIEVGPHSALQGPVKEILRSIGTSGAKIGYTGSIIRHENGVQSVQAAAGVAYEYGAVIDTIAINFPSTNARYAAILKDLPRYPWQHNTSYWHHSRILEKHNQRPGKRNDILGALASFSNDLEPTWRNIIRLDDMPWLRHHRMQGVVVFPMAGYLCMAIEAAQQRAHERDQAFDSFELRDVHLDTALILDEGVDTEMMINVRPFNDASKSQSLTWDEFKICSWSHGRGWAENCRGLIRVQNSEKHRELTVVNHRLRLGSSIQKQFDEIRERCSQEVDVPSMYTFLATIGAGFGETFQGLRDCFLGPKCCRANISVQDTKRIMPEKFEPDLVIHPSLLDICFQVAWPILGAADGRLQSLYMPISVKSAKIRRDITGAPGDRLSLWCTGDPDYENPRPTVFEGCVTRESCPGEPLIKLDGFVVIPMQDIKASDSMSTKQTCYRLVSYPCDAEGSRSKYSSSDCSSPASSTRVNGESHGTNKAVSLGHVSDSVVPNGEPNGELNGHTMDVEILIVQFGQCQTLARNLTENLFHSDMSRLSVHNLGEVDCFGKRVVLLETTKKSLRSISPEDFKELQNVLVSAKSVIWIYLQDRPEASMSVGLARSIRSENSLPIATLGIKQAELQADERNKSIMAVINMLWLVPDNAQSRDMEFIAKNGELLVQRIEEAGPLNKIVSIETGTAFFEKQPFKCAGRSLKLEIGNYGALDTIRWVDDNPETLGDDYIEIEVKATGVNFKDIVVCMGQVEQPYIGVECSGIVRLVGKNVTNIKVGQRVMALVGGAYSTYARCPATSAHILADGMTYEQAATIPSVFCTAYYALFDLGKLLEGEKILIHAAAGGVGQAAIMLAQMLGAEIFATVGSKEKKDFLMQRYSLPEERIFFSRNTSFAEDIRRATKGIGVDVVLNSLSGDILRETWNCLAPFGRFIEIGKADINRNSRLDMSKFEYNCTFSSVDLTKVAGCKPRLMQRLLEDVCRLFDYKLLSPVAPIKVYSISETESAFRALQSGKAMGKLVVVASDDDKVLASKPKLNLSTINADATYLIIGGTGGLGRSIARWLSSNGAQNIVLTSRSATVNPQLQVLIDEAATRRTRILVKKCDVSDKKHLEQLVGQDLKGFPPIRGVIHAAMVLRDTLFEQMTVEEFKAVYTCKVDGALNLHSVLSNSPLDFFICLSSVAGIIGNRGQAAYSAANVFLDEFMRYRVDQGLPGVSIDLAAVSDVGYIADTSEERRREILRNVGDQTLSENEVLALLAAAVSGKINELCQGQCITGIHTSDPSAFYLSDGKFDVLREAIEAAAAGGESLDAPSKEIPLLKVLKNPTTTKDEASELLYSALATKIAAIIDLPADAIEPTLTLKKLGLDSLTAIEIRNWISRETEASVQVLELLSSGGIMGLVSLIFVKMGIFQ</sequence>
<dbReference type="InterPro" id="IPR036291">
    <property type="entry name" value="NAD(P)-bd_dom_sf"/>
</dbReference>
<dbReference type="OrthoDB" id="329835at2759"/>
<dbReference type="GO" id="GO:0030639">
    <property type="term" value="P:polyketide biosynthetic process"/>
    <property type="evidence" value="ECO:0007669"/>
    <property type="project" value="UniProtKB-ARBA"/>
</dbReference>
<protein>
    <recommendedName>
        <fullName evidence="12">Carrier domain-containing protein</fullName>
    </recommendedName>
</protein>
<dbReference type="SUPFAM" id="SSF52151">
    <property type="entry name" value="FabD/lysophospholipase-like"/>
    <property type="match status" value="1"/>
</dbReference>